<comment type="caution">
    <text evidence="6">The sequence shown here is derived from an EMBL/GenBank/DDBJ whole genome shotgun (WGS) entry which is preliminary data.</text>
</comment>
<dbReference type="PROSITE" id="PS51349">
    <property type="entry name" value="FMN_HYDROXY_ACID_DH_2"/>
    <property type="match status" value="1"/>
</dbReference>
<organism evidence="6 7">
    <name type="scientific">Fusarium musae</name>
    <dbReference type="NCBI Taxonomy" id="1042133"/>
    <lineage>
        <taxon>Eukaryota</taxon>
        <taxon>Fungi</taxon>
        <taxon>Dikarya</taxon>
        <taxon>Ascomycota</taxon>
        <taxon>Pezizomycotina</taxon>
        <taxon>Sordariomycetes</taxon>
        <taxon>Hypocreomycetidae</taxon>
        <taxon>Hypocreales</taxon>
        <taxon>Nectriaceae</taxon>
        <taxon>Fusarium</taxon>
    </lineage>
</organism>
<evidence type="ECO:0000256" key="2">
    <source>
        <dbReference type="ARBA" id="ARBA00023002"/>
    </source>
</evidence>
<dbReference type="PANTHER" id="PTHR10578">
    <property type="entry name" value="S -2-HYDROXY-ACID OXIDASE-RELATED"/>
    <property type="match status" value="1"/>
</dbReference>
<sequence length="782" mass="88057">MLSLLVKATTCIALLLCLTWYGQTHFYRDPGSVFFDKARAYETRYSEHRKAEVEMLIDSYPDLKRPALGKARDGNKLLCVALSSVKRETQYLPMTIGSMVHGLSKEERDDLHISILIAETDPRRHPGWNHQWLNHAADDIFTYDVNDTQTKHLNDLEQNGRYQEKGVFDYTYALERCYATGALYVGMFEDDIILAEGWFTKILQGLSEISDSGNWLFMRLFNQERSTGWSSRKIGGNNEFLIILGIDIGIAASVWLVRRQWRGSRRYLEMETLAVTAFILVPGLIVLMYQSGKASLFPPQPGVFKEPFGCCSQAMIFPRAQVPLIIDSLKERKEGQIDLMLDETASSSGLDRYALYPVLAQHIGVDSARKTAKEESQAIWSMAFENHNPRTLKKEHNKILGNYTLWREKVEQDSIDSITNWTEGSRPLLKDIRSVPDFDFAARQVLTDQQYAFYRTAAAGEWAYRNNLKVWEKARLRPHQLASVKGLNETLGFTILGHNFSAPIFISPAARAGYGDSDRGELNFVDAAADEDILYVAALYATKTIEEIGAQRKKRGNTIFQQIYSNANLSVTWDAMKRAEDQGVKAFVWTIDTPATSTRHRAARYDTTNANGATSVLSWDLFNEIKSHTKLPIILKGITTTEGALRAVEAGADGIWLSNHGGRQVDYSPSPLEIAYELRRNAPEIFKKTEVIADSGIRYGSDVIKLLALGVKAVGLGRPFMYSNVYGVEGPKKLIQILKTEILADAAQIGITDLHNIPSKVANKCKLNTRALERDVYLMDEN</sequence>
<dbReference type="GeneID" id="68314456"/>
<protein>
    <recommendedName>
        <fullName evidence="5">FMN hydroxy acid dehydrogenase domain-containing protein</fullName>
    </recommendedName>
</protein>
<dbReference type="EMBL" id="JAHBCI010000005">
    <property type="protein sequence ID" value="KAG9500919.1"/>
    <property type="molecule type" value="Genomic_DNA"/>
</dbReference>
<feature type="domain" description="FMN hydroxy acid dehydrogenase" evidence="5">
    <location>
        <begin position="427"/>
        <end position="767"/>
    </location>
</feature>
<dbReference type="RefSeq" id="XP_044679919.1">
    <property type="nucleotide sequence ID" value="XM_044824262.1"/>
</dbReference>
<gene>
    <name evidence="6" type="ORF">J7337_006600</name>
</gene>
<reference evidence="6" key="1">
    <citation type="journal article" date="2021" name="Mol. Plant Microbe Interact.">
        <title>Telomere to telomere genome assembly of Fusarium musae F31, causal agent of crown rot disease of banana.</title>
        <authorList>
            <person name="Degradi L."/>
            <person name="Tava V."/>
            <person name="Kunova A."/>
            <person name="Cortesi P."/>
            <person name="Saracchi M."/>
            <person name="Pasquali M."/>
        </authorList>
    </citation>
    <scope>NUCLEOTIDE SEQUENCE</scope>
    <source>
        <strain evidence="6">F31</strain>
    </source>
</reference>
<dbReference type="InterPro" id="IPR037396">
    <property type="entry name" value="FMN_HAD"/>
</dbReference>
<dbReference type="Gene3D" id="3.20.20.70">
    <property type="entry name" value="Aldolase class I"/>
    <property type="match status" value="1"/>
</dbReference>
<dbReference type="PANTHER" id="PTHR10578:SF140">
    <property type="entry name" value="FMN HYDROXY ACID DEHYDROGENASE DOMAIN-CONTAINING PROTEIN"/>
    <property type="match status" value="1"/>
</dbReference>
<keyword evidence="4" id="KW-0732">Signal</keyword>
<proteinExistence type="predicted"/>
<dbReference type="GO" id="GO:0016491">
    <property type="term" value="F:oxidoreductase activity"/>
    <property type="evidence" value="ECO:0007669"/>
    <property type="project" value="UniProtKB-KW"/>
</dbReference>
<keyword evidence="7" id="KW-1185">Reference proteome</keyword>
<feature type="signal peptide" evidence="4">
    <location>
        <begin position="1"/>
        <end position="24"/>
    </location>
</feature>
<dbReference type="Pfam" id="PF01070">
    <property type="entry name" value="FMN_dh"/>
    <property type="match status" value="2"/>
</dbReference>
<dbReference type="AlphaFoldDB" id="A0A9P8DFC2"/>
<evidence type="ECO:0000313" key="7">
    <source>
        <dbReference type="Proteomes" id="UP000827133"/>
    </source>
</evidence>
<feature type="chain" id="PRO_5040225093" description="FMN hydroxy acid dehydrogenase domain-containing protein" evidence="4">
    <location>
        <begin position="25"/>
        <end position="782"/>
    </location>
</feature>
<dbReference type="KEGG" id="fmu:J7337_006600"/>
<name>A0A9P8DFC2_9HYPO</name>
<dbReference type="Proteomes" id="UP000827133">
    <property type="component" value="Unassembled WGS sequence"/>
</dbReference>
<evidence type="ECO:0000313" key="6">
    <source>
        <dbReference type="EMBL" id="KAG9500919.1"/>
    </source>
</evidence>
<dbReference type="SUPFAM" id="SSF51395">
    <property type="entry name" value="FMN-linked oxidoreductases"/>
    <property type="match status" value="1"/>
</dbReference>
<dbReference type="CDD" id="cd22189">
    <property type="entry name" value="PGAP4-like_fungal"/>
    <property type="match status" value="1"/>
</dbReference>
<dbReference type="InterPro" id="IPR013785">
    <property type="entry name" value="Aldolase_TIM"/>
</dbReference>
<keyword evidence="3" id="KW-0812">Transmembrane</keyword>
<evidence type="ECO:0000259" key="5">
    <source>
        <dbReference type="PROSITE" id="PS51349"/>
    </source>
</evidence>
<evidence type="ECO:0000256" key="4">
    <source>
        <dbReference type="SAM" id="SignalP"/>
    </source>
</evidence>
<evidence type="ECO:0000256" key="1">
    <source>
        <dbReference type="ARBA" id="ARBA00001917"/>
    </source>
</evidence>
<keyword evidence="3" id="KW-0472">Membrane</keyword>
<accession>A0A9P8DFC2</accession>
<dbReference type="InterPro" id="IPR000262">
    <property type="entry name" value="FMN-dep_DH"/>
</dbReference>
<feature type="transmembrane region" description="Helical" evidence="3">
    <location>
        <begin position="270"/>
        <end position="289"/>
    </location>
</feature>
<comment type="cofactor">
    <cofactor evidence="1">
        <name>FMN</name>
        <dbReference type="ChEBI" id="CHEBI:58210"/>
    </cofactor>
</comment>
<feature type="transmembrane region" description="Helical" evidence="3">
    <location>
        <begin position="240"/>
        <end position="258"/>
    </location>
</feature>
<dbReference type="PROSITE" id="PS00557">
    <property type="entry name" value="FMN_HYDROXY_ACID_DH_1"/>
    <property type="match status" value="1"/>
</dbReference>
<keyword evidence="3" id="KW-1133">Transmembrane helix</keyword>
<keyword evidence="2" id="KW-0560">Oxidoreductase</keyword>
<dbReference type="InterPro" id="IPR008259">
    <property type="entry name" value="FMN_hydac_DH_AS"/>
</dbReference>
<evidence type="ECO:0000256" key="3">
    <source>
        <dbReference type="SAM" id="Phobius"/>
    </source>
</evidence>